<dbReference type="AlphaFoldDB" id="A0A3B0SRN7"/>
<feature type="transmembrane region" description="Helical" evidence="3">
    <location>
        <begin position="54"/>
        <end position="74"/>
    </location>
</feature>
<dbReference type="PANTHER" id="PTHR43201">
    <property type="entry name" value="ACYL-COA SYNTHETASE"/>
    <property type="match status" value="1"/>
</dbReference>
<feature type="transmembrane region" description="Helical" evidence="3">
    <location>
        <begin position="264"/>
        <end position="283"/>
    </location>
</feature>
<dbReference type="SUPFAM" id="SSF103473">
    <property type="entry name" value="MFS general substrate transporter"/>
    <property type="match status" value="1"/>
</dbReference>
<dbReference type="SUPFAM" id="SSF69593">
    <property type="entry name" value="Glycerol-3-phosphate (1)-acyltransferase"/>
    <property type="match status" value="1"/>
</dbReference>
<dbReference type="GO" id="GO:0031956">
    <property type="term" value="F:medium-chain fatty acid-CoA ligase activity"/>
    <property type="evidence" value="ECO:0007669"/>
    <property type="project" value="TreeGrafter"/>
</dbReference>
<name>A0A3B0SRN7_9ZZZZ</name>
<evidence type="ECO:0000313" key="5">
    <source>
        <dbReference type="EMBL" id="VAW03199.1"/>
    </source>
</evidence>
<dbReference type="Gene3D" id="3.30.300.30">
    <property type="match status" value="1"/>
</dbReference>
<dbReference type="Gene3D" id="3.40.50.12780">
    <property type="entry name" value="N-terminal domain of ligase-like"/>
    <property type="match status" value="1"/>
</dbReference>
<keyword evidence="3" id="KW-0472">Membrane</keyword>
<dbReference type="EMBL" id="UOEJ01000169">
    <property type="protein sequence ID" value="VAW03199.1"/>
    <property type="molecule type" value="Genomic_DNA"/>
</dbReference>
<feature type="transmembrane region" description="Helical" evidence="3">
    <location>
        <begin position="150"/>
        <end position="171"/>
    </location>
</feature>
<evidence type="ECO:0000256" key="3">
    <source>
        <dbReference type="SAM" id="Phobius"/>
    </source>
</evidence>
<feature type="transmembrane region" description="Helical" evidence="3">
    <location>
        <begin position="693"/>
        <end position="714"/>
    </location>
</feature>
<dbReference type="GO" id="GO:0022857">
    <property type="term" value="F:transmembrane transporter activity"/>
    <property type="evidence" value="ECO:0007669"/>
    <property type="project" value="InterPro"/>
</dbReference>
<dbReference type="InterPro" id="IPR000873">
    <property type="entry name" value="AMP-dep_synth/lig_dom"/>
</dbReference>
<dbReference type="CDD" id="cd07989">
    <property type="entry name" value="LPLAT_AGPAT-like"/>
    <property type="match status" value="1"/>
</dbReference>
<evidence type="ECO:0000256" key="1">
    <source>
        <dbReference type="ARBA" id="ARBA00006432"/>
    </source>
</evidence>
<reference evidence="5" key="1">
    <citation type="submission" date="2018-06" db="EMBL/GenBank/DDBJ databases">
        <authorList>
            <person name="Zhirakovskaya E."/>
        </authorList>
    </citation>
    <scope>NUCLEOTIDE SEQUENCE</scope>
</reference>
<dbReference type="CDD" id="cd06173">
    <property type="entry name" value="MFS_MefA_like"/>
    <property type="match status" value="1"/>
</dbReference>
<protein>
    <submittedName>
        <fullName evidence="5">Lysophospholipid transporter LplT / 2-acylglycerophosphoethanolamine acyltransferase / Acyl-[acyl-carrier-protein] synthetase</fullName>
        <ecNumber evidence="5">2.3.1.40</ecNumber>
        <ecNumber evidence="5">6.2.1.20</ecNumber>
    </submittedName>
</protein>
<comment type="similarity">
    <text evidence="1">Belongs to the ATP-dependent AMP-binding enzyme family.</text>
</comment>
<keyword evidence="3" id="KW-0812">Transmembrane</keyword>
<dbReference type="InterPro" id="IPR045851">
    <property type="entry name" value="AMP-bd_C_sf"/>
</dbReference>
<dbReference type="Pfam" id="PF01553">
    <property type="entry name" value="Acyltransferase"/>
    <property type="match status" value="1"/>
</dbReference>
<feature type="transmembrane region" description="Helical" evidence="3">
    <location>
        <begin position="295"/>
        <end position="314"/>
    </location>
</feature>
<dbReference type="Pfam" id="PF07690">
    <property type="entry name" value="MFS_1"/>
    <property type="match status" value="1"/>
</dbReference>
<dbReference type="GO" id="GO:0006631">
    <property type="term" value="P:fatty acid metabolic process"/>
    <property type="evidence" value="ECO:0007669"/>
    <property type="project" value="TreeGrafter"/>
</dbReference>
<feature type="transmembrane region" description="Helical" evidence="3">
    <location>
        <begin position="177"/>
        <end position="197"/>
    </location>
</feature>
<feature type="transmembrane region" description="Helical" evidence="3">
    <location>
        <begin position="380"/>
        <end position="403"/>
    </location>
</feature>
<sequence>MSGNLFHLLRTKRFAPLFVTQFLGAFNDNVFKNALVFLITYKIAIDQGWDNVEVIVPLAGGIFIAPFFLFSSLAGQLSDKLEKSRLIRIIKFVEILLMMLASYGFYTQDVTVLMVTLFLMGSQSAFFGPLKYSILPEHLKDNELIGGNALIEMGTFLSIILGLIVGGVLILTNSGVLIISAIVITIAIIGFAASFSIPKTIPADRELKINFNIIQETLHIIGDSRKDWRIFLSIMGISWFWFFGLTFLAQFPTYSREVIGADEGVGTLFNCAFSIGIGLGSYFCDRLLKGKIHAIYVPAAAIFMTFFSLDLYFASQNVIGNNIIGGSAGELMNVWQFLSHLPNIRILIDMVLIAVFGGIYIVPLYAIVQHRSEPAKRSRMIASTNIFSSLFMTVSAVGSAFLISIGFSIPEVFLVAAILNAFVALYICKMLPEELIRSVSRTLFRLLYRVEVHGLENYDKVGKKVVIIANHTSLLDGALLGAFLPDKMTFAINSHIADKWWVKPAFAFINLMPLDPANPMAAKSMIDEVKKGRRVVIFPEGRLTVTGALMKVYEGPGTIANLAGAPILPIKIEGAQFSQFSLLKGKLKIRFFPKITITILKPVEMSLPDNVSGKEGRTILGEKLYNVMSDMMFETSDFNKTIFQSLLDSRVTHGGRQLVLEDVDRNPMSYNRLILGSYVLGRHIAFRTREKEIVGLLLPNTNGCVVTFFAMQLYDRIPAMLNFSAGVASIRAACKTAQISKVLTSRRFIELADLGDVVAGLEDQVEIVYLEDIREEIGIISKLYGMITARFPGFFYHKMVPDRDPQDTAVILFTSGSEGVPKGVALSHLNLQSNRYQIAARVDFNPSDVLFNALPIFHCFGMTAGLLLPLLAGIKAFLYPSPLHYKIVPELIYDTNATIMFGTDTFLNGYARFANAYDFYSMRYIFAGAERLKPETKLAWAEKFGVRVFEGYGATETSPVIAVNTPMHNKTGTVGKFLPDIEYKLIPVPGIKTGGRLILRGPNVMRGYLLADNPGILVPPEDGWYDTGDIVDVDDEGYIIIKGRAKRFAKIAGEMVSLMAVEAVTASLWPDGLHAAVVIPDKKKGEQIILVTDSEGADRKLLMKKIKADGHSDLMLPRTIIKVDEVPVLGTGKTNYVAVASLVEEKLS</sequence>
<feature type="transmembrane region" description="Helical" evidence="3">
    <location>
        <begin position="86"/>
        <end position="106"/>
    </location>
</feature>
<feature type="domain" description="Phospholipid/glycerol acyltransferase" evidence="4">
    <location>
        <begin position="465"/>
        <end position="575"/>
    </location>
</feature>
<dbReference type="Gene3D" id="1.20.1250.20">
    <property type="entry name" value="MFS general substrate transporter like domains"/>
    <property type="match status" value="1"/>
</dbReference>
<keyword evidence="5" id="KW-0808">Transferase</keyword>
<accession>A0A3B0SRN7</accession>
<gene>
    <name evidence="5" type="ORF">MNBD_ALPHA01-18</name>
</gene>
<dbReference type="PROSITE" id="PS00455">
    <property type="entry name" value="AMP_BINDING"/>
    <property type="match status" value="1"/>
</dbReference>
<keyword evidence="2 5" id="KW-0436">Ligase</keyword>
<proteinExistence type="inferred from homology"/>
<dbReference type="InterPro" id="IPR042099">
    <property type="entry name" value="ANL_N_sf"/>
</dbReference>
<dbReference type="InterPro" id="IPR011701">
    <property type="entry name" value="MFS"/>
</dbReference>
<dbReference type="InterPro" id="IPR002123">
    <property type="entry name" value="Plipid/glycerol_acylTrfase"/>
</dbReference>
<dbReference type="SMART" id="SM00563">
    <property type="entry name" value="PlsC"/>
    <property type="match status" value="1"/>
</dbReference>
<keyword evidence="5" id="KW-0012">Acyltransferase</keyword>
<dbReference type="EC" id="2.3.1.40" evidence="5"/>
<evidence type="ECO:0000256" key="2">
    <source>
        <dbReference type="ARBA" id="ARBA00022598"/>
    </source>
</evidence>
<dbReference type="GO" id="GO:0008922">
    <property type="term" value="F:long-chain fatty acid [acyl-carrier-protein] ligase activity"/>
    <property type="evidence" value="ECO:0007669"/>
    <property type="project" value="UniProtKB-EC"/>
</dbReference>
<feature type="transmembrane region" description="Helical" evidence="3">
    <location>
        <begin position="346"/>
        <end position="368"/>
    </location>
</feature>
<dbReference type="InterPro" id="IPR020845">
    <property type="entry name" value="AMP-binding_CS"/>
</dbReference>
<organism evidence="5">
    <name type="scientific">hydrothermal vent metagenome</name>
    <dbReference type="NCBI Taxonomy" id="652676"/>
    <lineage>
        <taxon>unclassified sequences</taxon>
        <taxon>metagenomes</taxon>
        <taxon>ecological metagenomes</taxon>
    </lineage>
</organism>
<feature type="transmembrane region" description="Helical" evidence="3">
    <location>
        <begin position="409"/>
        <end position="428"/>
    </location>
</feature>
<dbReference type="SUPFAM" id="SSF56801">
    <property type="entry name" value="Acetyl-CoA synthetase-like"/>
    <property type="match status" value="1"/>
</dbReference>
<feature type="transmembrane region" description="Helical" evidence="3">
    <location>
        <begin position="112"/>
        <end position="130"/>
    </location>
</feature>
<dbReference type="NCBIfam" id="NF005291">
    <property type="entry name" value="PRK06814.1"/>
    <property type="match status" value="1"/>
</dbReference>
<dbReference type="InterPro" id="IPR036259">
    <property type="entry name" value="MFS_trans_sf"/>
</dbReference>
<feature type="transmembrane region" description="Helical" evidence="3">
    <location>
        <begin position="230"/>
        <end position="252"/>
    </location>
</feature>
<dbReference type="Pfam" id="PF00501">
    <property type="entry name" value="AMP-binding"/>
    <property type="match status" value="1"/>
</dbReference>
<keyword evidence="3" id="KW-1133">Transmembrane helix</keyword>
<dbReference type="EC" id="6.2.1.20" evidence="5"/>
<evidence type="ECO:0000259" key="4">
    <source>
        <dbReference type="SMART" id="SM00563"/>
    </source>
</evidence>
<dbReference type="PANTHER" id="PTHR43201:SF5">
    <property type="entry name" value="MEDIUM-CHAIN ACYL-COA LIGASE ACSF2, MITOCHONDRIAL"/>
    <property type="match status" value="1"/>
</dbReference>
<dbReference type="GO" id="GO:0008779">
    <property type="term" value="F:acyl-[acyl-carrier-protein]-phospholipid O-acyltransferase activity"/>
    <property type="evidence" value="ECO:0007669"/>
    <property type="project" value="UniProtKB-EC"/>
</dbReference>